<protein>
    <recommendedName>
        <fullName evidence="3">DUF4824 domain-containing protein</fullName>
    </recommendedName>
</protein>
<evidence type="ECO:0008006" key="3">
    <source>
        <dbReference type="Google" id="ProtNLM"/>
    </source>
</evidence>
<dbReference type="InterPro" id="IPR032249">
    <property type="entry name" value="DUF4824"/>
</dbReference>
<organism evidence="1 2">
    <name type="scientific">Desulfobulbus propionicus (strain ATCC 33891 / DSM 2032 / VKM B-1956 / 1pr3)</name>
    <dbReference type="NCBI Taxonomy" id="577650"/>
    <lineage>
        <taxon>Bacteria</taxon>
        <taxon>Pseudomonadati</taxon>
        <taxon>Thermodesulfobacteriota</taxon>
        <taxon>Desulfobulbia</taxon>
        <taxon>Desulfobulbales</taxon>
        <taxon>Desulfobulbaceae</taxon>
        <taxon>Desulfobulbus</taxon>
    </lineage>
</organism>
<dbReference type="Proteomes" id="UP000006365">
    <property type="component" value="Chromosome"/>
</dbReference>
<proteinExistence type="predicted"/>
<reference evidence="1 2" key="1">
    <citation type="journal article" date="2011" name="Stand. Genomic Sci.">
        <title>Complete genome sequence of Desulfobulbus propionicus type strain (1pr3).</title>
        <authorList>
            <person name="Pagani I."/>
            <person name="Lapidus A."/>
            <person name="Nolan M."/>
            <person name="Lucas S."/>
            <person name="Hammon N."/>
            <person name="Deshpande S."/>
            <person name="Cheng J.F."/>
            <person name="Chertkov O."/>
            <person name="Davenport K."/>
            <person name="Tapia R."/>
            <person name="Han C."/>
            <person name="Goodwin L."/>
            <person name="Pitluck S."/>
            <person name="Liolios K."/>
            <person name="Mavromatis K."/>
            <person name="Ivanova N."/>
            <person name="Mikhailova N."/>
            <person name="Pati A."/>
            <person name="Chen A."/>
            <person name="Palaniappan K."/>
            <person name="Land M."/>
            <person name="Hauser L."/>
            <person name="Chang Y.J."/>
            <person name="Jeffries C.D."/>
            <person name="Detter J.C."/>
            <person name="Brambilla E."/>
            <person name="Kannan K.P."/>
            <person name="Djao O.D."/>
            <person name="Rohde M."/>
            <person name="Pukall R."/>
            <person name="Spring S."/>
            <person name="Goker M."/>
            <person name="Sikorski J."/>
            <person name="Woyke T."/>
            <person name="Bristow J."/>
            <person name="Eisen J.A."/>
            <person name="Markowitz V."/>
            <person name="Hugenholtz P."/>
            <person name="Kyrpides N.C."/>
            <person name="Klenk H.P."/>
        </authorList>
    </citation>
    <scope>NUCLEOTIDE SEQUENCE [LARGE SCALE GENOMIC DNA]</scope>
    <source>
        <strain evidence="2">ATCC 33891 / DSM 2032 / 1pr3</strain>
    </source>
</reference>
<name>A0A7U4DP88_DESPD</name>
<evidence type="ECO:0000313" key="2">
    <source>
        <dbReference type="Proteomes" id="UP000006365"/>
    </source>
</evidence>
<dbReference type="EMBL" id="CP002364">
    <property type="protein sequence ID" value="ADW17812.1"/>
    <property type="molecule type" value="Genomic_DNA"/>
</dbReference>
<keyword evidence="2" id="KW-1185">Reference proteome</keyword>
<dbReference type="KEGG" id="dpr:Despr_1660"/>
<dbReference type="RefSeq" id="WP_015724353.1">
    <property type="nucleotide sequence ID" value="NC_014972.1"/>
</dbReference>
<gene>
    <name evidence="1" type="ordered locus">Despr_1660</name>
</gene>
<dbReference type="Pfam" id="PF16106">
    <property type="entry name" value="DUF4824"/>
    <property type="match status" value="1"/>
</dbReference>
<dbReference type="AlphaFoldDB" id="A0A7U4DP88"/>
<evidence type="ECO:0000313" key="1">
    <source>
        <dbReference type="EMBL" id="ADW17812.1"/>
    </source>
</evidence>
<accession>A0A7U4DP88</accession>
<sequence>MNAAVVRGLLLAVGFLLIAVANGMILFQVNANRKGEAEARLWLTEREMPQAFWLAHENSGMELRLVWRTLSRDVNGGEDRMPSWLSGKKLEELGFRFVDGLSVDNQPTKVLMSKKVYLVLEYNGPAYQTARRRVAQILEHEEAALRANPADRNGSIRLQAKKRIRAEEQSESRLFVIDAGLDPQPLRTSYPETNRFIVTPGVIELMYRTEGGRQWAAGAIRSISPDTVHVPLEHRVTLEQLAGKGKFLSTEGKAPRYEVELVYGSRRVPWIAAIRPLAAPLAE</sequence>